<sequence>MCRMEAFMKLFKSLLLIFFITVLNLNAENYTIKWGKTIEIGSGDAAEGITYDTTGYIYVTGYANFNTSNNILTLKYDSLGNLLKIDTLNIGVDYAYDITSDNDGNYFIAGYTKTGSNYDFLLAKYNPYDSLLWSRTFDNGENDYAFAVATDKHNNVYIAGHSTFGSQNLAIIIEYDTDGNILWSDTLFYSYGSNENTNDIAIDTADNIYLTGKTTYTTEAIWTLKYDSLKNIVWQDTIDKGYNGRGIGITLGNNNVYMVSYVYNGSNNDILTAKYDTAGNIIWENIIDNGDEDYASSIVTDRFGYIYIGGYSMINGDYDFLIVKYNYAGNIIWADTFDYGGNDYLHDIDVDTYGNIYVAGNNSSNGFITIMYENQQGIVSNDRTIDNNDVKIKQTGKGKINISFTPAPQNDYSISIYNLTGSLIKKIRTTEINNGNITVNNLTPGIYMLRYKVSSFERKNKFVILP</sequence>
<comment type="caution">
    <text evidence="2">The sequence shown here is derived from an EMBL/GenBank/DDBJ whole genome shotgun (WGS) entry which is preliminary data.</text>
</comment>
<evidence type="ECO:0000313" key="2">
    <source>
        <dbReference type="EMBL" id="RKX66502.1"/>
    </source>
</evidence>
<dbReference type="Gene3D" id="2.80.10.50">
    <property type="match status" value="1"/>
</dbReference>
<dbReference type="Proteomes" id="UP000282321">
    <property type="component" value="Unassembled WGS sequence"/>
</dbReference>
<dbReference type="PANTHER" id="PTHR42754:SF1">
    <property type="entry name" value="LIPOPROTEIN"/>
    <property type="match status" value="1"/>
</dbReference>
<accession>A0A660S8V7</accession>
<dbReference type="AlphaFoldDB" id="A0A660S8V7"/>
<dbReference type="SUPFAM" id="SSF63829">
    <property type="entry name" value="Calcium-dependent phosphotriesterase"/>
    <property type="match status" value="1"/>
</dbReference>
<reference evidence="2 3" key="1">
    <citation type="submission" date="2018-06" db="EMBL/GenBank/DDBJ databases">
        <title>Extensive metabolic versatility and redundancy in microbially diverse, dynamic hydrothermal sediments.</title>
        <authorList>
            <person name="Dombrowski N."/>
            <person name="Teske A."/>
            <person name="Baker B.J."/>
        </authorList>
    </citation>
    <scope>NUCLEOTIDE SEQUENCE [LARGE SCALE GENOMIC DNA]</scope>
    <source>
        <strain evidence="2">B35_G9</strain>
    </source>
</reference>
<organism evidence="2 3">
    <name type="scientific">candidate division TA06 bacterium</name>
    <dbReference type="NCBI Taxonomy" id="2250710"/>
    <lineage>
        <taxon>Bacteria</taxon>
        <taxon>Bacteria division TA06</taxon>
    </lineage>
</organism>
<protein>
    <recommendedName>
        <fullName evidence="1">Secretion system C-terminal sorting domain-containing protein</fullName>
    </recommendedName>
</protein>
<dbReference type="InterPro" id="IPR026444">
    <property type="entry name" value="Secre_tail"/>
</dbReference>
<feature type="domain" description="Secretion system C-terminal sorting" evidence="1">
    <location>
        <begin position="397"/>
        <end position="464"/>
    </location>
</feature>
<dbReference type="NCBIfam" id="TIGR04183">
    <property type="entry name" value="Por_Secre_tail"/>
    <property type="match status" value="1"/>
</dbReference>
<gene>
    <name evidence="2" type="ORF">DRP44_03975</name>
</gene>
<evidence type="ECO:0000259" key="1">
    <source>
        <dbReference type="Pfam" id="PF18962"/>
    </source>
</evidence>
<dbReference type="Pfam" id="PF18962">
    <property type="entry name" value="Por_Secre_tail"/>
    <property type="match status" value="1"/>
</dbReference>
<dbReference type="PANTHER" id="PTHR42754">
    <property type="entry name" value="ENDOGLUCANASE"/>
    <property type="match status" value="1"/>
</dbReference>
<name>A0A660S8V7_UNCT6</name>
<proteinExistence type="predicted"/>
<dbReference type="EMBL" id="QNBC01000041">
    <property type="protein sequence ID" value="RKX66502.1"/>
    <property type="molecule type" value="Genomic_DNA"/>
</dbReference>
<evidence type="ECO:0000313" key="3">
    <source>
        <dbReference type="Proteomes" id="UP000282321"/>
    </source>
</evidence>